<dbReference type="Gene3D" id="1.50.10.10">
    <property type="match status" value="1"/>
</dbReference>
<dbReference type="SUPFAM" id="SSF48208">
    <property type="entry name" value="Six-hairpin glycosidases"/>
    <property type="match status" value="1"/>
</dbReference>
<evidence type="ECO:0000259" key="12">
    <source>
        <dbReference type="PROSITE" id="PS51172"/>
    </source>
</evidence>
<dbReference type="STRING" id="720554.Clocl_1056"/>
<comment type="similarity">
    <text evidence="8 10">Belongs to the glycosyl hydrolase 9 (cellulase E) family.</text>
</comment>
<dbReference type="InterPro" id="IPR001701">
    <property type="entry name" value="Glyco_hydro_9"/>
</dbReference>
<dbReference type="InterPro" id="IPR036966">
    <property type="entry name" value="CBM3_sf"/>
</dbReference>
<dbReference type="InterPro" id="IPR002105">
    <property type="entry name" value="Dockerin_1_rpt"/>
</dbReference>
<name>G8LXM2_ACECE</name>
<evidence type="ECO:0000259" key="13">
    <source>
        <dbReference type="PROSITE" id="PS51766"/>
    </source>
</evidence>
<evidence type="ECO:0000313" key="14">
    <source>
        <dbReference type="EMBL" id="AEV67733.1"/>
    </source>
</evidence>
<dbReference type="PROSITE" id="PS51172">
    <property type="entry name" value="CBM3"/>
    <property type="match status" value="1"/>
</dbReference>
<evidence type="ECO:0000256" key="6">
    <source>
        <dbReference type="ARBA" id="ARBA00023295"/>
    </source>
</evidence>
<feature type="active site" evidence="9">
    <location>
        <position position="437"/>
    </location>
</feature>
<feature type="active site" evidence="8">
    <location>
        <position position="399"/>
    </location>
</feature>
<evidence type="ECO:0000256" key="9">
    <source>
        <dbReference type="PROSITE-ProRule" id="PRU10060"/>
    </source>
</evidence>
<accession>G8LXM2</accession>
<dbReference type="OrthoDB" id="9758662at2"/>
<dbReference type="GO" id="GO:0030245">
    <property type="term" value="P:cellulose catabolic process"/>
    <property type="evidence" value="ECO:0007669"/>
    <property type="project" value="UniProtKB-KW"/>
</dbReference>
<evidence type="ECO:0000256" key="7">
    <source>
        <dbReference type="ARBA" id="ARBA00023326"/>
    </source>
</evidence>
<dbReference type="InterPro" id="IPR016134">
    <property type="entry name" value="Dockerin_dom"/>
</dbReference>
<dbReference type="EMBL" id="CP003065">
    <property type="protein sequence ID" value="AEV67733.1"/>
    <property type="molecule type" value="Genomic_DNA"/>
</dbReference>
<comment type="catalytic activity">
    <reaction evidence="1 10">
        <text>Endohydrolysis of (1-&gt;4)-beta-D-glucosidic linkages in cellulose, lichenin and cereal beta-D-glucans.</text>
        <dbReference type="EC" id="3.2.1.4"/>
    </reaction>
</comment>
<dbReference type="Pfam" id="PF00942">
    <property type="entry name" value="CBM_3"/>
    <property type="match status" value="1"/>
</dbReference>
<dbReference type="PROSITE" id="PS00592">
    <property type="entry name" value="GH9_2"/>
    <property type="match status" value="1"/>
</dbReference>
<dbReference type="InterPro" id="IPR008965">
    <property type="entry name" value="CBM2/CBM3_carb-bd_dom_sf"/>
</dbReference>
<keyword evidence="6 8" id="KW-0326">Glycosidase</keyword>
<dbReference type="PROSITE" id="PS51766">
    <property type="entry name" value="DOCKERIN"/>
    <property type="match status" value="1"/>
</dbReference>
<feature type="region of interest" description="Disordered" evidence="11">
    <location>
        <begin position="643"/>
        <end position="665"/>
    </location>
</feature>
<dbReference type="Proteomes" id="UP000005435">
    <property type="component" value="Chromosome"/>
</dbReference>
<dbReference type="Pfam" id="PF00759">
    <property type="entry name" value="Glyco_hydro_9"/>
    <property type="match status" value="1"/>
</dbReference>
<dbReference type="EC" id="3.2.1.4" evidence="10"/>
<dbReference type="AlphaFoldDB" id="G8LXM2"/>
<evidence type="ECO:0000256" key="11">
    <source>
        <dbReference type="SAM" id="MobiDB-lite"/>
    </source>
</evidence>
<dbReference type="KEGG" id="ccl:Clocl_1056"/>
<dbReference type="PANTHER" id="PTHR22298">
    <property type="entry name" value="ENDO-1,4-BETA-GLUCANASE"/>
    <property type="match status" value="1"/>
</dbReference>
<dbReference type="SUPFAM" id="SSF49384">
    <property type="entry name" value="Carbohydrate-binding domain"/>
    <property type="match status" value="1"/>
</dbReference>
<dbReference type="InterPro" id="IPR012341">
    <property type="entry name" value="6hp_glycosidase-like_sf"/>
</dbReference>
<dbReference type="CDD" id="cd14256">
    <property type="entry name" value="Dockerin_I"/>
    <property type="match status" value="1"/>
</dbReference>
<evidence type="ECO:0000256" key="2">
    <source>
        <dbReference type="ARBA" id="ARBA00022729"/>
    </source>
</evidence>
<sequence length="732" mass="80909" precursor="true">MKKLITFITVLSLMSTLLVPHSVTAAGSFNYGEALQKSIIFYEMQRSGRLPENNRVNWRGDSGLNDGADAGLDLTGGWYDAGDNVKFNLPMAYTATMLAWSVYENRDAYKRSGQLGYILENIKWATDYFIKCHPSPNVYYYQVGDGHLDHAWWGPPEVMQMQRPSFKVTSDSPGSTVVAETAAALAAASIIFKETDPSYSATCLKHAQELFTFADTTRSDEGYKAANGFYTSHSGFYDELTWASAWLYLATKDSSYLDKARSYQSYWEKELGTNIIKYSWGHCWDNKLFGACLLLARETGDSVYKQVIENNLDWWTVGFNGGRVQYSPKGLAVLDMWGSLRYATTAAFLADVYADWSGCDSAKAKIYREFAKNQIDYALGSTGRSFVVGFGVNPPKYPHHRAAHGSWEAMMTTPSEHRHILYGALVGGPGANDAYTDSINDYQSNEVACDYNAGFVGILARMYDKYGGDPIPNFNAIEPVGEEFVIYGALNASGPTFTNMKVTLANMTGWPPRGSDTLSFRYFVDISEVVNAGYKASDITVSASASNGAKVSPKLIEWDASKNIYYVEVDFTGTYIYPGGINEYKRDVYFSINAPNGFSGLDNTNDFSFKGLDKASPQTGAKTEYIPIYDNGVKIYGMEPGEPAATPTKTVTPTPTPKETPTATPVDFVKGDLNGDKTFNSIDYAYLKMHLLGMNKLNEAQLLAADVDNNGQVDSIDYAIMKQVLLGIRKDF</sequence>
<keyword evidence="5 8" id="KW-0119">Carbohydrate metabolism</keyword>
<dbReference type="Gene3D" id="2.60.40.710">
    <property type="entry name" value="Endoglucanase-like"/>
    <property type="match status" value="1"/>
</dbReference>
<evidence type="ECO:0000256" key="5">
    <source>
        <dbReference type="ARBA" id="ARBA00023277"/>
    </source>
</evidence>
<feature type="domain" description="CBM3" evidence="12">
    <location>
        <begin position="479"/>
        <end position="641"/>
    </location>
</feature>
<dbReference type="InterPro" id="IPR036439">
    <property type="entry name" value="Dockerin_dom_sf"/>
</dbReference>
<protein>
    <recommendedName>
        <fullName evidence="10">Endoglucanase</fullName>
        <ecNumber evidence="10">3.2.1.4</ecNumber>
    </recommendedName>
</protein>
<dbReference type="SMART" id="SM01067">
    <property type="entry name" value="CBM_3"/>
    <property type="match status" value="1"/>
</dbReference>
<dbReference type="InterPro" id="IPR001956">
    <property type="entry name" value="CBM3"/>
</dbReference>
<evidence type="ECO:0000256" key="3">
    <source>
        <dbReference type="ARBA" id="ARBA00022801"/>
    </source>
</evidence>
<organism evidence="14 15">
    <name type="scientific">Acetivibrio clariflavus (strain DSM 19732 / NBRC 101661 / EBR45)</name>
    <name type="common">Clostridium clariflavum</name>
    <dbReference type="NCBI Taxonomy" id="720554"/>
    <lineage>
        <taxon>Bacteria</taxon>
        <taxon>Bacillati</taxon>
        <taxon>Bacillota</taxon>
        <taxon>Clostridia</taxon>
        <taxon>Eubacteriales</taxon>
        <taxon>Oscillospiraceae</taxon>
        <taxon>Acetivibrio</taxon>
    </lineage>
</organism>
<keyword evidence="4 10" id="KW-0136">Cellulose degradation</keyword>
<dbReference type="InterPro" id="IPR018221">
    <property type="entry name" value="Glyco_hydro_9_His_AS"/>
</dbReference>
<reference evidence="15" key="1">
    <citation type="submission" date="2011-12" db="EMBL/GenBank/DDBJ databases">
        <title>Complete sequence of Clostridium clariflavum DSM 19732.</title>
        <authorList>
            <consortium name="US DOE Joint Genome Institute"/>
            <person name="Lucas S."/>
            <person name="Han J."/>
            <person name="Lapidus A."/>
            <person name="Cheng J.-F."/>
            <person name="Goodwin L."/>
            <person name="Pitluck S."/>
            <person name="Peters L."/>
            <person name="Teshima H."/>
            <person name="Detter J.C."/>
            <person name="Han C."/>
            <person name="Tapia R."/>
            <person name="Land M."/>
            <person name="Hauser L."/>
            <person name="Kyrpides N."/>
            <person name="Ivanova N."/>
            <person name="Pagani I."/>
            <person name="Kitzmiller T."/>
            <person name="Lynd L."/>
            <person name="Izquierdo J."/>
            <person name="Woyke T."/>
        </authorList>
    </citation>
    <scope>NUCLEOTIDE SEQUENCE [LARGE SCALE GENOMIC DNA]</scope>
    <source>
        <strain evidence="15">DSM 19732 / NBRC 101661 / EBR45</strain>
    </source>
</reference>
<feature type="chain" id="PRO_5005133019" description="Endoglucanase" evidence="10">
    <location>
        <begin position="26"/>
        <end position="732"/>
    </location>
</feature>
<dbReference type="HOGENOM" id="CLU_008926_0_2_9"/>
<dbReference type="Pfam" id="PF00404">
    <property type="entry name" value="Dockerin_1"/>
    <property type="match status" value="1"/>
</dbReference>
<feature type="signal peptide" evidence="10">
    <location>
        <begin position="1"/>
        <end position="25"/>
    </location>
</feature>
<dbReference type="FunFam" id="1.50.10.10:FF:000020">
    <property type="entry name" value="Endoglucanase"/>
    <property type="match status" value="1"/>
</dbReference>
<evidence type="ECO:0000313" key="15">
    <source>
        <dbReference type="Proteomes" id="UP000005435"/>
    </source>
</evidence>
<dbReference type="SUPFAM" id="SSF63446">
    <property type="entry name" value="Type I dockerin domain"/>
    <property type="match status" value="1"/>
</dbReference>
<evidence type="ECO:0000256" key="1">
    <source>
        <dbReference type="ARBA" id="ARBA00000966"/>
    </source>
</evidence>
<dbReference type="GO" id="GO:0030248">
    <property type="term" value="F:cellulose binding"/>
    <property type="evidence" value="ECO:0007669"/>
    <property type="project" value="InterPro"/>
</dbReference>
<reference evidence="14 15" key="2">
    <citation type="journal article" date="2012" name="Stand. Genomic Sci.">
        <title>Complete Genome Sequence of Clostridium clariflavum DSM 19732.</title>
        <authorList>
            <person name="Izquierdo J.A."/>
            <person name="Goodwin L."/>
            <person name="Davenport K.W."/>
            <person name="Teshima H."/>
            <person name="Bruce D."/>
            <person name="Detter C."/>
            <person name="Tapia R."/>
            <person name="Han S."/>
            <person name="Land M."/>
            <person name="Hauser L."/>
            <person name="Jeffries C.D."/>
            <person name="Han J."/>
            <person name="Pitluck S."/>
            <person name="Nolan M."/>
            <person name="Chen A."/>
            <person name="Huntemann M."/>
            <person name="Mavromatis K."/>
            <person name="Mikhailova N."/>
            <person name="Liolios K."/>
            <person name="Woyke T."/>
            <person name="Lynd L.R."/>
        </authorList>
    </citation>
    <scope>NUCLEOTIDE SEQUENCE [LARGE SCALE GENOMIC DNA]</scope>
    <source>
        <strain evidence="15">DSM 19732 / NBRC 101661 / EBR45</strain>
    </source>
</reference>
<feature type="active site" evidence="9">
    <location>
        <position position="446"/>
    </location>
</feature>
<proteinExistence type="inferred from homology"/>
<dbReference type="PROSITE" id="PS00698">
    <property type="entry name" value="GH9_3"/>
    <property type="match status" value="1"/>
</dbReference>
<keyword evidence="7 8" id="KW-0624">Polysaccharide degradation</keyword>
<dbReference type="GO" id="GO:0008810">
    <property type="term" value="F:cellulase activity"/>
    <property type="evidence" value="ECO:0007669"/>
    <property type="project" value="UniProtKB-EC"/>
</dbReference>
<dbReference type="InterPro" id="IPR033126">
    <property type="entry name" value="Glyco_hydro_9_Asp/Glu_AS"/>
</dbReference>
<feature type="domain" description="Dockerin" evidence="13">
    <location>
        <begin position="666"/>
        <end position="732"/>
    </location>
</feature>
<evidence type="ECO:0000256" key="10">
    <source>
        <dbReference type="RuleBase" id="RU361166"/>
    </source>
</evidence>
<keyword evidence="2 10" id="KW-0732">Signal</keyword>
<gene>
    <name evidence="14" type="ordered locus">Clocl_1056</name>
</gene>
<dbReference type="RefSeq" id="WP_014254351.1">
    <property type="nucleotide sequence ID" value="NC_016627.1"/>
</dbReference>
<dbReference type="InterPro" id="IPR008928">
    <property type="entry name" value="6-hairpin_glycosidase_sf"/>
</dbReference>
<evidence type="ECO:0000256" key="8">
    <source>
        <dbReference type="PROSITE-ProRule" id="PRU10059"/>
    </source>
</evidence>
<dbReference type="eggNOG" id="COG4733">
    <property type="taxonomic scope" value="Bacteria"/>
</dbReference>
<keyword evidence="3 8" id="KW-0378">Hydrolase</keyword>
<dbReference type="Gene3D" id="1.10.1330.10">
    <property type="entry name" value="Dockerin domain"/>
    <property type="match status" value="1"/>
</dbReference>
<evidence type="ECO:0000256" key="4">
    <source>
        <dbReference type="ARBA" id="ARBA00023001"/>
    </source>
</evidence>
<keyword evidence="15" id="KW-1185">Reference proteome</keyword>